<feature type="domain" description="CheW-like" evidence="2">
    <location>
        <begin position="44"/>
        <end position="187"/>
    </location>
</feature>
<dbReference type="OrthoDB" id="3291462at2"/>
<dbReference type="GO" id="GO:0007165">
    <property type="term" value="P:signal transduction"/>
    <property type="evidence" value="ECO:0007669"/>
    <property type="project" value="InterPro"/>
</dbReference>
<dbReference type="GO" id="GO:0005829">
    <property type="term" value="C:cytosol"/>
    <property type="evidence" value="ECO:0007669"/>
    <property type="project" value="TreeGrafter"/>
</dbReference>
<dbReference type="SUPFAM" id="SSF50341">
    <property type="entry name" value="CheW-like"/>
    <property type="match status" value="3"/>
</dbReference>
<dbReference type="InterPro" id="IPR039315">
    <property type="entry name" value="CheW"/>
</dbReference>
<dbReference type="PROSITE" id="PS50851">
    <property type="entry name" value="CHEW"/>
    <property type="match status" value="3"/>
</dbReference>
<dbReference type="InterPro" id="IPR002545">
    <property type="entry name" value="CheW-lke_dom"/>
</dbReference>
<dbReference type="InterPro" id="IPR036061">
    <property type="entry name" value="CheW-like_dom_sf"/>
</dbReference>
<dbReference type="SMART" id="SM00260">
    <property type="entry name" value="CheW"/>
    <property type="match status" value="3"/>
</dbReference>
<dbReference type="Gene3D" id="2.30.30.40">
    <property type="entry name" value="SH3 Domains"/>
    <property type="match status" value="3"/>
</dbReference>
<reference evidence="4" key="1">
    <citation type="submission" date="2017-05" db="EMBL/GenBank/DDBJ databases">
        <authorList>
            <person name="Rodrigo-Torres L."/>
            <person name="Arahal R. D."/>
            <person name="Lucena T."/>
        </authorList>
    </citation>
    <scope>NUCLEOTIDE SEQUENCE [LARGE SCALE GENOMIC DNA]</scope>
    <source>
        <strain evidence="4">CECT 8649</strain>
    </source>
</reference>
<feature type="domain" description="CheW-like" evidence="2">
    <location>
        <begin position="379"/>
        <end position="529"/>
    </location>
</feature>
<dbReference type="EMBL" id="FXXP01000002">
    <property type="protein sequence ID" value="SMX29302.1"/>
    <property type="molecule type" value="Genomic_DNA"/>
</dbReference>
<evidence type="ECO:0000313" key="4">
    <source>
        <dbReference type="Proteomes" id="UP000225972"/>
    </source>
</evidence>
<protein>
    <submittedName>
        <fullName evidence="3">Chemotaxis protein CheW</fullName>
    </submittedName>
</protein>
<dbReference type="Gene3D" id="2.40.50.180">
    <property type="entry name" value="CheA-289, Domain 4"/>
    <property type="match status" value="3"/>
</dbReference>
<evidence type="ECO:0000256" key="1">
    <source>
        <dbReference type="SAM" id="MobiDB-lite"/>
    </source>
</evidence>
<dbReference type="GO" id="GO:0006935">
    <property type="term" value="P:chemotaxis"/>
    <property type="evidence" value="ECO:0007669"/>
    <property type="project" value="InterPro"/>
</dbReference>
<sequence>MMLDSNDLPKQEKPQNDMPSDQMADAPVPGKTAKANLAKQSGKSEIYGSFTIDESEFAIPVSAVQEVVNEPMDISPVPLSPAFMLGLFNLRGKIIPVIDLRRLLEFPELEGTKSRKVAIIEHGDLCIGLLFDKTGEVLSGYDAARVDFQPKGDGIKDVVIEGVLKFDNGDRLVQVLDPYELLSLERVPRTNNISTESQAKASRGKRYNCISFQTGHTCCALDLRYVKEIREMPDVDQSLFAHGNVIGTTNLRGVILPVVDFRGFMGDGAVYRLGQTVPKERKMLVIETADGPIGLMVFSIDNIMSYYEDEILPFAKLALPRSDFVSGCLVNGDGQIVMMLDQDRLRSDELLVATAKACQEIYPPGGPKEEQEEKQAKGAARRTYIRFSIAKPFALETSCVSEVINKPDTLLDPPYKLDFVEGIINLRRELITLLNPRVLYGMPAEETLNQKILIFNCDDTKYGILVDSVDEIIMTTEDNIAELQPMDRQGTSKRVVDDVVGCLHHEVSGNKSAPILVLDPGALVDRCMRSMDGM</sequence>
<evidence type="ECO:0000313" key="3">
    <source>
        <dbReference type="EMBL" id="SMX29302.1"/>
    </source>
</evidence>
<dbReference type="Proteomes" id="UP000225972">
    <property type="component" value="Unassembled WGS sequence"/>
</dbReference>
<keyword evidence="4" id="KW-1185">Reference proteome</keyword>
<name>A0A238JH82_9RHOB</name>
<dbReference type="AlphaFoldDB" id="A0A238JH82"/>
<accession>A0A238JH82</accession>
<proteinExistence type="predicted"/>
<dbReference type="CDD" id="cd00588">
    <property type="entry name" value="CheW_like"/>
    <property type="match status" value="1"/>
</dbReference>
<evidence type="ECO:0000259" key="2">
    <source>
        <dbReference type="PROSITE" id="PS50851"/>
    </source>
</evidence>
<dbReference type="Pfam" id="PF01584">
    <property type="entry name" value="CheW"/>
    <property type="match status" value="3"/>
</dbReference>
<feature type="region of interest" description="Disordered" evidence="1">
    <location>
        <begin position="1"/>
        <end position="37"/>
    </location>
</feature>
<gene>
    <name evidence="3" type="primary">cheW_4</name>
    <name evidence="3" type="ORF">TRP8649_03435</name>
</gene>
<dbReference type="PANTHER" id="PTHR22617">
    <property type="entry name" value="CHEMOTAXIS SENSOR HISTIDINE KINASE-RELATED"/>
    <property type="match status" value="1"/>
</dbReference>
<organism evidence="3 4">
    <name type="scientific">Pelagimonas phthalicica</name>
    <dbReference type="NCBI Taxonomy" id="1037362"/>
    <lineage>
        <taxon>Bacteria</taxon>
        <taxon>Pseudomonadati</taxon>
        <taxon>Pseudomonadota</taxon>
        <taxon>Alphaproteobacteria</taxon>
        <taxon>Rhodobacterales</taxon>
        <taxon>Roseobacteraceae</taxon>
        <taxon>Pelagimonas</taxon>
    </lineage>
</organism>
<feature type="domain" description="CheW-like" evidence="2">
    <location>
        <begin position="206"/>
        <end position="351"/>
    </location>
</feature>
<dbReference type="RefSeq" id="WP_099247218.1">
    <property type="nucleotide sequence ID" value="NZ_FXXP01000002.1"/>
</dbReference>
<dbReference type="PANTHER" id="PTHR22617:SF23">
    <property type="entry name" value="CHEMOTAXIS PROTEIN CHEW"/>
    <property type="match status" value="1"/>
</dbReference>